<dbReference type="EMBL" id="CM045766">
    <property type="protein sequence ID" value="KAI8005075.1"/>
    <property type="molecule type" value="Genomic_DNA"/>
</dbReference>
<evidence type="ECO:0000313" key="2">
    <source>
        <dbReference type="Proteomes" id="UP001060215"/>
    </source>
</evidence>
<dbReference type="Proteomes" id="UP001060215">
    <property type="component" value="Chromosome 9"/>
</dbReference>
<name>A0ACC0GW88_9ERIC</name>
<evidence type="ECO:0000313" key="1">
    <source>
        <dbReference type="EMBL" id="KAI8005075.1"/>
    </source>
</evidence>
<keyword evidence="2" id="KW-1185">Reference proteome</keyword>
<comment type="caution">
    <text evidence="1">The sequence shown here is derived from an EMBL/GenBank/DDBJ whole genome shotgun (WGS) entry which is preliminary data.</text>
</comment>
<keyword evidence="1" id="KW-0560">Oxidoreductase</keyword>
<reference evidence="1 2" key="1">
    <citation type="journal article" date="2022" name="Plant J.">
        <title>Chromosome-level genome of Camellia lanceoleosa provides a valuable resource for understanding genome evolution and self-incompatibility.</title>
        <authorList>
            <person name="Gong W."/>
            <person name="Xiao S."/>
            <person name="Wang L."/>
            <person name="Liao Z."/>
            <person name="Chang Y."/>
            <person name="Mo W."/>
            <person name="Hu G."/>
            <person name="Li W."/>
            <person name="Zhao G."/>
            <person name="Zhu H."/>
            <person name="Hu X."/>
            <person name="Ji K."/>
            <person name="Xiang X."/>
            <person name="Song Q."/>
            <person name="Yuan D."/>
            <person name="Jin S."/>
            <person name="Zhang L."/>
        </authorList>
    </citation>
    <scope>NUCLEOTIDE SEQUENCE [LARGE SCALE GENOMIC DNA]</scope>
    <source>
        <strain evidence="1">SQ_2022a</strain>
    </source>
</reference>
<protein>
    <submittedName>
        <fullName evidence="1">Glutathione peroxidase 5</fullName>
    </submittedName>
</protein>
<organism evidence="1 2">
    <name type="scientific">Camellia lanceoleosa</name>
    <dbReference type="NCBI Taxonomy" id="1840588"/>
    <lineage>
        <taxon>Eukaryota</taxon>
        <taxon>Viridiplantae</taxon>
        <taxon>Streptophyta</taxon>
        <taxon>Embryophyta</taxon>
        <taxon>Tracheophyta</taxon>
        <taxon>Spermatophyta</taxon>
        <taxon>Magnoliopsida</taxon>
        <taxon>eudicotyledons</taxon>
        <taxon>Gunneridae</taxon>
        <taxon>Pentapetalae</taxon>
        <taxon>asterids</taxon>
        <taxon>Ericales</taxon>
        <taxon>Theaceae</taxon>
        <taxon>Camellia</taxon>
    </lineage>
</organism>
<sequence length="76" mass="8847">MAVCDSRRPAKRREKSRWPVCDSRRPARRKDRKGKEVDLSAYKGKVLVVNVASKCGLADSNYTQLTEVYNKYKEKR</sequence>
<proteinExistence type="predicted"/>
<accession>A0ACC0GW88</accession>
<keyword evidence="1" id="KW-0575">Peroxidase</keyword>
<gene>
    <name evidence="1" type="ORF">LOK49_LG08G00314</name>
</gene>